<dbReference type="AlphaFoldDB" id="A0A1Q3BEW8"/>
<dbReference type="Gene3D" id="1.25.40.10">
    <property type="entry name" value="Tetratricopeptide repeat domain"/>
    <property type="match status" value="3"/>
</dbReference>
<dbReference type="NCBIfam" id="TIGR00756">
    <property type="entry name" value="PPR"/>
    <property type="match status" value="7"/>
</dbReference>
<keyword evidence="5" id="KW-1185">Reference proteome</keyword>
<dbReference type="PANTHER" id="PTHR47926:SF453">
    <property type="entry name" value="PENTATRICOPEPTIDE REPEAT (PPR) SUPERFAMILY PROTEIN"/>
    <property type="match status" value="1"/>
</dbReference>
<reference evidence="5" key="1">
    <citation type="submission" date="2016-04" db="EMBL/GenBank/DDBJ databases">
        <title>Cephalotus genome sequencing.</title>
        <authorList>
            <person name="Fukushima K."/>
            <person name="Hasebe M."/>
            <person name="Fang X."/>
        </authorList>
    </citation>
    <scope>NUCLEOTIDE SEQUENCE [LARGE SCALE GENOMIC DNA]</scope>
    <source>
        <strain evidence="5">cv. St1</strain>
    </source>
</reference>
<evidence type="ECO:0000256" key="1">
    <source>
        <dbReference type="ARBA" id="ARBA00022737"/>
    </source>
</evidence>
<protein>
    <submittedName>
        <fullName evidence="4">PPR domain-containing protein/PPR_1 domain-containing protein/PPR_2 domain-containing protein</fullName>
    </submittedName>
</protein>
<dbReference type="InterPro" id="IPR046848">
    <property type="entry name" value="E_motif"/>
</dbReference>
<evidence type="ECO:0000313" key="5">
    <source>
        <dbReference type="Proteomes" id="UP000187406"/>
    </source>
</evidence>
<name>A0A1Q3BEW8_CEPFO</name>
<feature type="repeat" description="PPR" evidence="3">
    <location>
        <begin position="158"/>
        <end position="192"/>
    </location>
</feature>
<evidence type="ECO:0000256" key="2">
    <source>
        <dbReference type="ARBA" id="ARBA00061659"/>
    </source>
</evidence>
<dbReference type="GO" id="GO:0003723">
    <property type="term" value="F:RNA binding"/>
    <property type="evidence" value="ECO:0007669"/>
    <property type="project" value="InterPro"/>
</dbReference>
<evidence type="ECO:0000256" key="3">
    <source>
        <dbReference type="PROSITE-ProRule" id="PRU00708"/>
    </source>
</evidence>
<dbReference type="Pfam" id="PF12854">
    <property type="entry name" value="PPR_1"/>
    <property type="match status" value="1"/>
</dbReference>
<dbReference type="InterPro" id="IPR011990">
    <property type="entry name" value="TPR-like_helical_dom_sf"/>
</dbReference>
<comment type="similarity">
    <text evidence="2">Belongs to the PPR family. PCMP-E subfamily.</text>
</comment>
<dbReference type="InterPro" id="IPR046960">
    <property type="entry name" value="PPR_At4g14850-like_plant"/>
</dbReference>
<feature type="repeat" description="PPR" evidence="3">
    <location>
        <begin position="123"/>
        <end position="157"/>
    </location>
</feature>
<gene>
    <name evidence="4" type="ORF">CFOL_v3_10050</name>
</gene>
<feature type="repeat" description="PPR" evidence="3">
    <location>
        <begin position="92"/>
        <end position="122"/>
    </location>
</feature>
<dbReference type="GO" id="GO:0009451">
    <property type="term" value="P:RNA modification"/>
    <property type="evidence" value="ECO:0007669"/>
    <property type="project" value="InterPro"/>
</dbReference>
<dbReference type="GO" id="GO:0005737">
    <property type="term" value="C:cytoplasm"/>
    <property type="evidence" value="ECO:0007669"/>
    <property type="project" value="UniProtKB-ARBA"/>
</dbReference>
<proteinExistence type="inferred from homology"/>
<dbReference type="PANTHER" id="PTHR47926">
    <property type="entry name" value="PENTATRICOPEPTIDE REPEAT-CONTAINING PROTEIN"/>
    <property type="match status" value="1"/>
</dbReference>
<dbReference type="Pfam" id="PF01535">
    <property type="entry name" value="PPR"/>
    <property type="match status" value="2"/>
</dbReference>
<accession>A0A1Q3BEW8</accession>
<dbReference type="PROSITE" id="PS51375">
    <property type="entry name" value="PPR"/>
    <property type="match status" value="6"/>
</dbReference>
<dbReference type="Pfam" id="PF20431">
    <property type="entry name" value="E_motif"/>
    <property type="match status" value="1"/>
</dbReference>
<organism evidence="4 5">
    <name type="scientific">Cephalotus follicularis</name>
    <name type="common">Albany pitcher plant</name>
    <dbReference type="NCBI Taxonomy" id="3775"/>
    <lineage>
        <taxon>Eukaryota</taxon>
        <taxon>Viridiplantae</taxon>
        <taxon>Streptophyta</taxon>
        <taxon>Embryophyta</taxon>
        <taxon>Tracheophyta</taxon>
        <taxon>Spermatophyta</taxon>
        <taxon>Magnoliopsida</taxon>
        <taxon>eudicotyledons</taxon>
        <taxon>Gunneridae</taxon>
        <taxon>Pentapetalae</taxon>
        <taxon>rosids</taxon>
        <taxon>fabids</taxon>
        <taxon>Oxalidales</taxon>
        <taxon>Cephalotaceae</taxon>
        <taxon>Cephalotus</taxon>
    </lineage>
</organism>
<feature type="repeat" description="PPR" evidence="3">
    <location>
        <begin position="294"/>
        <end position="328"/>
    </location>
</feature>
<dbReference type="InParanoid" id="A0A1Q3BEW8"/>
<dbReference type="Pfam" id="PF13041">
    <property type="entry name" value="PPR_2"/>
    <property type="match status" value="3"/>
</dbReference>
<dbReference type="Proteomes" id="UP000187406">
    <property type="component" value="Unassembled WGS sequence"/>
</dbReference>
<dbReference type="FunCoup" id="A0A1Q3BEW8">
    <property type="interactions" value="13"/>
</dbReference>
<dbReference type="FunFam" id="1.25.40.10:FF:000797">
    <property type="entry name" value="Pentatricopeptide repeat-containing protein chloroplastic"/>
    <property type="match status" value="1"/>
</dbReference>
<sequence>MYASCGDMRYASFLFDKMPNLTVFALNWMILASAFNGNHEEAIGYFSLMRESISFYNKFTFSVVLKACVGLVDVNKGKEVHGIVYQLGLNGDVYVANDLVNMYCKCGMVNYARKVFDEMGVRDVVSWTSMICGYINIEKIEEAHDLFKNMKLDGLEPNGFTWNAMIAGYARRGDSNEAIALFTGMTREGLVPDLVTWNAIISGFAQSHRASEALKLFRDMIVSGIKPNHVTFTGLLPVCRLTGWLHIGREIHGMIYRTGLGYNVFVTSAIIDMYSKCGCEKDARNIFDTVPVKNFASWNAMIGCYGNHGMVDSSIQLFERMQKEGIQANEVTLISILSACSHGGYVEKGLKIFKSMKERYGIEAREAHYACVVDMLCRSGRVVEAYEFVKEMPIEVTESIVGAFFNGCKVHGRSDLAKMMAGILRMELKRPGGFVTLSNIYAADREWDQVENVRKLMKEKNVLKQPGFSWVEKVAELEST</sequence>
<feature type="repeat" description="PPR" evidence="3">
    <location>
        <begin position="193"/>
        <end position="227"/>
    </location>
</feature>
<comment type="caution">
    <text evidence="4">The sequence shown here is derived from an EMBL/GenBank/DDBJ whole genome shotgun (WGS) entry which is preliminary data.</text>
</comment>
<dbReference type="InterPro" id="IPR002885">
    <property type="entry name" value="PPR_rpt"/>
</dbReference>
<feature type="repeat" description="PPR" evidence="3">
    <location>
        <begin position="329"/>
        <end position="359"/>
    </location>
</feature>
<evidence type="ECO:0000313" key="4">
    <source>
        <dbReference type="EMBL" id="GAV66540.1"/>
    </source>
</evidence>
<keyword evidence="1" id="KW-0677">Repeat</keyword>
<dbReference type="EMBL" id="BDDD01000485">
    <property type="protein sequence ID" value="GAV66540.1"/>
    <property type="molecule type" value="Genomic_DNA"/>
</dbReference>
<dbReference type="FunFam" id="1.25.40.10:FF:000344">
    <property type="entry name" value="Pentatricopeptide repeat-containing protein"/>
    <property type="match status" value="2"/>
</dbReference>
<dbReference type="OrthoDB" id="185373at2759"/>